<dbReference type="PANTHER" id="PTHR47036">
    <property type="entry name" value="COBALT-FACTOR III C(17)-METHYLTRANSFERASE-RELATED"/>
    <property type="match status" value="1"/>
</dbReference>
<dbReference type="EMBL" id="CP048029">
    <property type="protein sequence ID" value="QIK37593.1"/>
    <property type="molecule type" value="Genomic_DNA"/>
</dbReference>
<dbReference type="SUPFAM" id="SSF53790">
    <property type="entry name" value="Tetrapyrrole methylase"/>
    <property type="match status" value="2"/>
</dbReference>
<proteinExistence type="inferred from homology"/>
<protein>
    <submittedName>
        <fullName evidence="8">Precorrin-2 C(20)-methyltransferase</fullName>
        <ecNumber evidence="8">2.1.1.130</ecNumber>
    </submittedName>
</protein>
<dbReference type="Gene3D" id="3.40.1010.10">
    <property type="entry name" value="Cobalt-precorrin-4 Transmethylase, Domain 1"/>
    <property type="match status" value="2"/>
</dbReference>
<evidence type="ECO:0000259" key="7">
    <source>
        <dbReference type="Pfam" id="PF00590"/>
    </source>
</evidence>
<comment type="similarity">
    <text evidence="2">Belongs to the precorrin methyltransferase family.</text>
</comment>
<dbReference type="InterPro" id="IPR012382">
    <property type="entry name" value="CobI/CbiL"/>
</dbReference>
<dbReference type="GO" id="GO:0030788">
    <property type="term" value="F:precorrin-2 C20-methyltransferase activity"/>
    <property type="evidence" value="ECO:0007669"/>
    <property type="project" value="UniProtKB-EC"/>
</dbReference>
<evidence type="ECO:0000256" key="4">
    <source>
        <dbReference type="ARBA" id="ARBA00022603"/>
    </source>
</evidence>
<dbReference type="InterPro" id="IPR000878">
    <property type="entry name" value="4pyrrol_Mease"/>
</dbReference>
<gene>
    <name evidence="8" type="ORF">GWK36_05910</name>
</gene>
<dbReference type="RefSeq" id="WP_166270358.1">
    <property type="nucleotide sequence ID" value="NZ_CP048029.1"/>
</dbReference>
<dbReference type="NCBIfam" id="TIGR01467">
    <property type="entry name" value="cobI_cbiL"/>
    <property type="match status" value="1"/>
</dbReference>
<dbReference type="KEGG" id="cjap:GWK36_05910"/>
<dbReference type="InterPro" id="IPR006364">
    <property type="entry name" value="CobI/CbiL/CobIJ_dom"/>
</dbReference>
<dbReference type="InterPro" id="IPR035996">
    <property type="entry name" value="4pyrrol_Methylase_sf"/>
</dbReference>
<dbReference type="InterPro" id="IPR051810">
    <property type="entry name" value="Precorrin_MeTrfase"/>
</dbReference>
<name>A0A6G7VBZ0_9GAMM</name>
<accession>A0A6G7VBZ0</accession>
<dbReference type="NCBIfam" id="TIGR01466">
    <property type="entry name" value="cobJ_cbiH"/>
    <property type="match status" value="1"/>
</dbReference>
<dbReference type="UniPathway" id="UPA00148"/>
<keyword evidence="5 8" id="KW-0808">Transferase</keyword>
<evidence type="ECO:0000256" key="3">
    <source>
        <dbReference type="ARBA" id="ARBA00022573"/>
    </source>
</evidence>
<feature type="domain" description="Tetrapyrrole methylase" evidence="7">
    <location>
        <begin position="5"/>
        <end position="218"/>
    </location>
</feature>
<dbReference type="PANTHER" id="PTHR47036:SF1">
    <property type="entry name" value="COBALT-FACTOR III C(17)-METHYLTRANSFERASE-RELATED"/>
    <property type="match status" value="1"/>
</dbReference>
<keyword evidence="6" id="KW-0949">S-adenosyl-L-methionine</keyword>
<evidence type="ECO:0000313" key="8">
    <source>
        <dbReference type="EMBL" id="QIK37593.1"/>
    </source>
</evidence>
<keyword evidence="4 8" id="KW-0489">Methyltransferase</keyword>
<dbReference type="InterPro" id="IPR014776">
    <property type="entry name" value="4pyrrole_Mease_sub2"/>
</dbReference>
<comment type="pathway">
    <text evidence="1">Cofactor biosynthesis; adenosylcobalamin biosynthesis.</text>
</comment>
<feature type="domain" description="Tetrapyrrole methylase" evidence="7">
    <location>
        <begin position="286"/>
        <end position="496"/>
    </location>
</feature>
<evidence type="ECO:0000256" key="6">
    <source>
        <dbReference type="ARBA" id="ARBA00022691"/>
    </source>
</evidence>
<dbReference type="Proteomes" id="UP000502699">
    <property type="component" value="Chromosome"/>
</dbReference>
<dbReference type="NCBIfam" id="NF004647">
    <property type="entry name" value="PRK05990.1"/>
    <property type="match status" value="1"/>
</dbReference>
<dbReference type="InterPro" id="IPR006363">
    <property type="entry name" value="Cbl_synth_CobJ/CibH_dom"/>
</dbReference>
<dbReference type="CDD" id="cd11645">
    <property type="entry name" value="Precorrin_2_C20_MT"/>
    <property type="match status" value="1"/>
</dbReference>
<dbReference type="GO" id="GO:0009236">
    <property type="term" value="P:cobalamin biosynthetic process"/>
    <property type="evidence" value="ECO:0007669"/>
    <property type="project" value="UniProtKB-UniPathway"/>
</dbReference>
<evidence type="ECO:0000313" key="9">
    <source>
        <dbReference type="Proteomes" id="UP000502699"/>
    </source>
</evidence>
<reference evidence="9" key="1">
    <citation type="submission" date="2020-01" db="EMBL/GenBank/DDBJ databases">
        <title>Caldichromatium gen. nov., sp. nov., a thermophilic purple sulfur bacterium member of the family Chromatiaceae isolated from Nakabusa hot spring, Japan.</title>
        <authorList>
            <person name="Saini M.K."/>
            <person name="Hanada S."/>
            <person name="Tank M."/>
        </authorList>
    </citation>
    <scope>NUCLEOTIDE SEQUENCE [LARGE SCALE GENOMIC DNA]</scope>
    <source>
        <strain evidence="9">No.7</strain>
    </source>
</reference>
<dbReference type="AlphaFoldDB" id="A0A6G7VBZ0"/>
<dbReference type="Pfam" id="PF00590">
    <property type="entry name" value="TP_methylase"/>
    <property type="match status" value="2"/>
</dbReference>
<evidence type="ECO:0000256" key="2">
    <source>
        <dbReference type="ARBA" id="ARBA00005879"/>
    </source>
</evidence>
<dbReference type="Gene3D" id="3.30.950.10">
    <property type="entry name" value="Methyltransferase, Cobalt-precorrin-4 Transmethylase, Domain 2"/>
    <property type="match status" value="2"/>
</dbReference>
<dbReference type="CDD" id="cd11646">
    <property type="entry name" value="Precorrin_3B_C17_MT"/>
    <property type="match status" value="1"/>
</dbReference>
<dbReference type="InterPro" id="IPR014777">
    <property type="entry name" value="4pyrrole_Mease_sub1"/>
</dbReference>
<dbReference type="EC" id="2.1.1.130" evidence="8"/>
<keyword evidence="9" id="KW-1185">Reference proteome</keyword>
<evidence type="ECO:0000256" key="1">
    <source>
        <dbReference type="ARBA" id="ARBA00004953"/>
    </source>
</evidence>
<sequence>MATGRLYGLGVGPGDPELITLKALRYLQSAQVVAYYAAPQRPGHALTTVLPYLKPEQIRLPLIYPVTGPKPQPPYDYEGEMRAFYDRSAARLAEYLDAGQDVAVLCEGDPFFYGSFMYLHDRLAGRYPTVVVPGVCSILAAAAAAGTPLVYRDQQFQVFAATLPEETLIARLQGVEAAAIMKLGSHFAKVKRVLERLGLDGRARYIERASMSDEQVCRLDEVRPEAVPYFSLILIPGKPWQGVCLGDETMDGCRVDNSVACQTAEYAMHTPADVASQRPALQTGRLAVLGLGPGAPELMAPAVREEIEQAQDIIGYGPYLELAGPFRSDQRVLGSDNREELARARLALKLAAQGRQVAVVSSGDAGVFGMAAAVFEVLDEAPDPVWHQVELRVLPGISAAQAVAARAGAPLGHDFCVLSLSDNLKPWPVIARRLEYAALADLTIALYNPRSKARPHQFAEALKILCAHRHPYTPVVIGRDVGRRHESLLVTALAALDPEAVDMRTLVIIGSSHTRLISRPDATPWVYTPRWYGGS</sequence>
<dbReference type="GO" id="GO:0032259">
    <property type="term" value="P:methylation"/>
    <property type="evidence" value="ECO:0007669"/>
    <property type="project" value="UniProtKB-KW"/>
</dbReference>
<evidence type="ECO:0000256" key="5">
    <source>
        <dbReference type="ARBA" id="ARBA00022679"/>
    </source>
</evidence>
<keyword evidence="3" id="KW-0169">Cobalamin biosynthesis</keyword>
<organism evidence="8 9">
    <name type="scientific">Caldichromatium japonicum</name>
    <dbReference type="NCBI Taxonomy" id="2699430"/>
    <lineage>
        <taxon>Bacteria</taxon>
        <taxon>Pseudomonadati</taxon>
        <taxon>Pseudomonadota</taxon>
        <taxon>Gammaproteobacteria</taxon>
        <taxon>Chromatiales</taxon>
        <taxon>Chromatiaceae</taxon>
        <taxon>Caldichromatium</taxon>
    </lineage>
</organism>